<dbReference type="EMBL" id="DS268524">
    <property type="protein sequence ID" value="EFO85416.1"/>
    <property type="molecule type" value="Genomic_DNA"/>
</dbReference>
<proteinExistence type="predicted"/>
<dbReference type="Proteomes" id="UP000008281">
    <property type="component" value="Unassembled WGS sequence"/>
</dbReference>
<gene>
    <name evidence="1" type="ORF">CRE_23658</name>
</gene>
<keyword evidence="2" id="KW-1185">Reference proteome</keyword>
<evidence type="ECO:0000313" key="2">
    <source>
        <dbReference type="Proteomes" id="UP000008281"/>
    </source>
</evidence>
<accession>E3N4C1</accession>
<evidence type="ECO:0000313" key="1">
    <source>
        <dbReference type="EMBL" id="EFO85416.1"/>
    </source>
</evidence>
<organism evidence="2">
    <name type="scientific">Caenorhabditis remanei</name>
    <name type="common">Caenorhabditis vulgaris</name>
    <dbReference type="NCBI Taxonomy" id="31234"/>
    <lineage>
        <taxon>Eukaryota</taxon>
        <taxon>Metazoa</taxon>
        <taxon>Ecdysozoa</taxon>
        <taxon>Nematoda</taxon>
        <taxon>Chromadorea</taxon>
        <taxon>Rhabditida</taxon>
        <taxon>Rhabditina</taxon>
        <taxon>Rhabditomorpha</taxon>
        <taxon>Rhabditoidea</taxon>
        <taxon>Rhabditidae</taxon>
        <taxon>Peloderinae</taxon>
        <taxon>Caenorhabditis</taxon>
    </lineage>
</organism>
<dbReference type="AlphaFoldDB" id="E3N4C1"/>
<dbReference type="HOGENOM" id="CLU_1549057_0_0_1"/>
<name>E3N4C1_CAERE</name>
<reference evidence="1" key="1">
    <citation type="submission" date="2007-07" db="EMBL/GenBank/DDBJ databases">
        <title>PCAP assembly of the Caenorhabditis remanei genome.</title>
        <authorList>
            <consortium name="The Caenorhabditis remanei Sequencing Consortium"/>
            <person name="Wilson R.K."/>
        </authorList>
    </citation>
    <scope>NUCLEOTIDE SEQUENCE [LARGE SCALE GENOMIC DNA]</scope>
    <source>
        <strain evidence="1">PB4641</strain>
    </source>
</reference>
<protein>
    <submittedName>
        <fullName evidence="1">Uncharacterized protein</fullName>
    </submittedName>
</protein>
<sequence>MLRWILLTQLVVHVNSSPNHVLLGSSHAHDSVVVCEIDELQLNMQEHNNSLKNMENLICKEMSENLFWNTTTTCKYSLTYKNLNFCNETDTQCSTMVTVCDSKKTFKRIFYIGIASIFLVCLGALTVFWLFQKYYHTKSLKLPQTEEELTKARQKYYKKIGNQNQSSYTLENI</sequence>